<organism evidence="3 4">
    <name type="scientific">Actinomyces respiraculi</name>
    <dbReference type="NCBI Taxonomy" id="2744574"/>
    <lineage>
        <taxon>Bacteria</taxon>
        <taxon>Bacillati</taxon>
        <taxon>Actinomycetota</taxon>
        <taxon>Actinomycetes</taxon>
        <taxon>Actinomycetales</taxon>
        <taxon>Actinomycetaceae</taxon>
        <taxon>Actinomyces</taxon>
    </lineage>
</organism>
<protein>
    <recommendedName>
        <fullName evidence="2">Putative Flp pilus-assembly TadG-like N-terminal domain-containing protein</fullName>
    </recommendedName>
</protein>
<dbReference type="Pfam" id="PF13400">
    <property type="entry name" value="Tad"/>
    <property type="match status" value="1"/>
</dbReference>
<dbReference type="AlphaFoldDB" id="A0A7T0PVT8"/>
<dbReference type="InterPro" id="IPR028087">
    <property type="entry name" value="Tad_N"/>
</dbReference>
<evidence type="ECO:0000259" key="2">
    <source>
        <dbReference type="Pfam" id="PF13400"/>
    </source>
</evidence>
<gene>
    <name evidence="3" type="ORF">ID810_09760</name>
</gene>
<keyword evidence="1" id="KW-0472">Membrane</keyword>
<feature type="transmembrane region" description="Helical" evidence="1">
    <location>
        <begin position="20"/>
        <end position="43"/>
    </location>
</feature>
<dbReference type="KEGG" id="arep:ID810_09760"/>
<evidence type="ECO:0000313" key="3">
    <source>
        <dbReference type="EMBL" id="QPL05019.1"/>
    </source>
</evidence>
<evidence type="ECO:0000313" key="4">
    <source>
        <dbReference type="Proteomes" id="UP000594637"/>
    </source>
</evidence>
<proteinExistence type="predicted"/>
<dbReference type="Proteomes" id="UP000594637">
    <property type="component" value="Chromosome"/>
</dbReference>
<dbReference type="RefSeq" id="WP_166857893.1">
    <property type="nucleotide sequence ID" value="NZ_CP063989.1"/>
</dbReference>
<reference evidence="3 4" key="1">
    <citation type="submission" date="2020-11" db="EMBL/GenBank/DDBJ databases">
        <title>Actinomyces sp. ZJ750.</title>
        <authorList>
            <person name="Zhou J."/>
        </authorList>
    </citation>
    <scope>NUCLEOTIDE SEQUENCE [LARGE SCALE GENOMIC DNA]</scope>
    <source>
        <strain evidence="3 4">ZJ750</strain>
    </source>
</reference>
<keyword evidence="1" id="KW-0812">Transmembrane</keyword>
<keyword evidence="1" id="KW-1133">Transmembrane helix</keyword>
<keyword evidence="4" id="KW-1185">Reference proteome</keyword>
<sequence>MRTKNLLSRLRDCPRDERGAINVVLIGVLVVILTLGAAIIVPIGHTLAERRSATTAADAAALAGADYCADRLEDAYSAAMRSTDDKEFWAHFGKPVSFYCGNATTEAQHMALANNASLTSFRMTIGLRFQASITRHEEVTEVGGHLSSRATAKMDMRTGACVSGGLFGIRISGTCRTSPPTVSPGSGWPLEPGTYSPVARIDTELVVS</sequence>
<accession>A0A7T0PVT8</accession>
<evidence type="ECO:0000256" key="1">
    <source>
        <dbReference type="SAM" id="Phobius"/>
    </source>
</evidence>
<feature type="domain" description="Putative Flp pilus-assembly TadG-like N-terminal" evidence="2">
    <location>
        <begin position="19"/>
        <end position="65"/>
    </location>
</feature>
<name>A0A7T0PVT8_9ACTO</name>
<dbReference type="EMBL" id="CP063989">
    <property type="protein sequence ID" value="QPL05019.1"/>
    <property type="molecule type" value="Genomic_DNA"/>
</dbReference>